<dbReference type="PANTHER" id="PTHR46775">
    <property type="entry name" value="FLOCCULATION PROTEIN (DUF1296)"/>
    <property type="match status" value="1"/>
</dbReference>
<accession>A0A124SF49</accession>
<name>A0A124SF49_CYNCS</name>
<sequence>MQGRGNRGGRANYSSRHIPHGGSRNALSGKENEINQGADDGVVLPAPQDKKNKETSVVARCYITSFPSLLIYRVTF</sequence>
<proteinExistence type="predicted"/>
<protein>
    <submittedName>
        <fullName evidence="2">Uncharacterized protein</fullName>
    </submittedName>
</protein>
<organism evidence="2 3">
    <name type="scientific">Cynara cardunculus var. scolymus</name>
    <name type="common">Globe artichoke</name>
    <name type="synonym">Cynara scolymus</name>
    <dbReference type="NCBI Taxonomy" id="59895"/>
    <lineage>
        <taxon>Eukaryota</taxon>
        <taxon>Viridiplantae</taxon>
        <taxon>Streptophyta</taxon>
        <taxon>Embryophyta</taxon>
        <taxon>Tracheophyta</taxon>
        <taxon>Spermatophyta</taxon>
        <taxon>Magnoliopsida</taxon>
        <taxon>eudicotyledons</taxon>
        <taxon>Gunneridae</taxon>
        <taxon>Pentapetalae</taxon>
        <taxon>asterids</taxon>
        <taxon>campanulids</taxon>
        <taxon>Asterales</taxon>
        <taxon>Asteraceae</taxon>
        <taxon>Carduoideae</taxon>
        <taxon>Cardueae</taxon>
        <taxon>Carduinae</taxon>
        <taxon>Cynara</taxon>
    </lineage>
</organism>
<gene>
    <name evidence="2" type="ORF">Ccrd_019622</name>
</gene>
<dbReference type="EMBL" id="LEKV01002664">
    <property type="protein sequence ID" value="KVI02098.1"/>
    <property type="molecule type" value="Genomic_DNA"/>
</dbReference>
<dbReference type="AlphaFoldDB" id="A0A124SF49"/>
<feature type="region of interest" description="Disordered" evidence="1">
    <location>
        <begin position="1"/>
        <end position="48"/>
    </location>
</feature>
<reference evidence="2 3" key="1">
    <citation type="journal article" date="2016" name="Sci. Rep.">
        <title>The genome sequence of the outbreeding globe artichoke constructed de novo incorporating a phase-aware low-pass sequencing strategy of F1 progeny.</title>
        <authorList>
            <person name="Scaglione D."/>
            <person name="Reyes-Chin-Wo S."/>
            <person name="Acquadro A."/>
            <person name="Froenicke L."/>
            <person name="Portis E."/>
            <person name="Beitel C."/>
            <person name="Tirone M."/>
            <person name="Mauro R."/>
            <person name="Lo Monaco A."/>
            <person name="Mauromicale G."/>
            <person name="Faccioli P."/>
            <person name="Cattivelli L."/>
            <person name="Rieseberg L."/>
            <person name="Michelmore R."/>
            <person name="Lanteri S."/>
        </authorList>
    </citation>
    <scope>NUCLEOTIDE SEQUENCE [LARGE SCALE GENOMIC DNA]</scope>
    <source>
        <strain evidence="2">2C</strain>
    </source>
</reference>
<dbReference type="Gramene" id="KVI02098">
    <property type="protein sequence ID" value="KVI02098"/>
    <property type="gene ID" value="Ccrd_019622"/>
</dbReference>
<dbReference type="GO" id="GO:0051082">
    <property type="term" value="F:unfolded protein binding"/>
    <property type="evidence" value="ECO:0007669"/>
    <property type="project" value="TreeGrafter"/>
</dbReference>
<dbReference type="Proteomes" id="UP000243975">
    <property type="component" value="Unassembled WGS sequence"/>
</dbReference>
<evidence type="ECO:0000313" key="3">
    <source>
        <dbReference type="Proteomes" id="UP000243975"/>
    </source>
</evidence>
<dbReference type="InterPro" id="IPR044277">
    <property type="entry name" value="GIP1"/>
</dbReference>
<comment type="caution">
    <text evidence="2">The sequence shown here is derived from an EMBL/GenBank/DDBJ whole genome shotgun (WGS) entry which is preliminary data.</text>
</comment>
<dbReference type="PANTHER" id="PTHR46775:SF1">
    <property type="entry name" value="FLOCCULATION PROTEIN (DUF1296)"/>
    <property type="match status" value="1"/>
</dbReference>
<keyword evidence="3" id="KW-1185">Reference proteome</keyword>
<evidence type="ECO:0000256" key="1">
    <source>
        <dbReference type="SAM" id="MobiDB-lite"/>
    </source>
</evidence>
<evidence type="ECO:0000313" key="2">
    <source>
        <dbReference type="EMBL" id="KVI02098.1"/>
    </source>
</evidence>